<reference evidence="2" key="1">
    <citation type="submission" date="2020-08" db="EMBL/GenBank/DDBJ databases">
        <title>Multicomponent nature underlies the extraordinary mechanical properties of spider dragline silk.</title>
        <authorList>
            <person name="Kono N."/>
            <person name="Nakamura H."/>
            <person name="Mori M."/>
            <person name="Yoshida Y."/>
            <person name="Ohtoshi R."/>
            <person name="Malay A.D."/>
            <person name="Moran D.A.P."/>
            <person name="Tomita M."/>
            <person name="Numata K."/>
            <person name="Arakawa K."/>
        </authorList>
    </citation>
    <scope>NUCLEOTIDE SEQUENCE</scope>
</reference>
<dbReference type="AlphaFoldDB" id="A0A8X6XWD7"/>
<evidence type="ECO:0000313" key="3">
    <source>
        <dbReference type="Proteomes" id="UP000886998"/>
    </source>
</evidence>
<evidence type="ECO:0000313" key="2">
    <source>
        <dbReference type="EMBL" id="GFY61477.1"/>
    </source>
</evidence>
<comment type="caution">
    <text evidence="2">The sequence shown here is derived from an EMBL/GenBank/DDBJ whole genome shotgun (WGS) entry which is preliminary data.</text>
</comment>
<feature type="transmembrane region" description="Helical" evidence="1">
    <location>
        <begin position="80"/>
        <end position="97"/>
    </location>
</feature>
<evidence type="ECO:0000256" key="1">
    <source>
        <dbReference type="SAM" id="Phobius"/>
    </source>
</evidence>
<keyword evidence="3" id="KW-1185">Reference proteome</keyword>
<keyword evidence="1" id="KW-1133">Transmembrane helix</keyword>
<organism evidence="2 3">
    <name type="scientific">Trichonephila inaurata madagascariensis</name>
    <dbReference type="NCBI Taxonomy" id="2747483"/>
    <lineage>
        <taxon>Eukaryota</taxon>
        <taxon>Metazoa</taxon>
        <taxon>Ecdysozoa</taxon>
        <taxon>Arthropoda</taxon>
        <taxon>Chelicerata</taxon>
        <taxon>Arachnida</taxon>
        <taxon>Araneae</taxon>
        <taxon>Araneomorphae</taxon>
        <taxon>Entelegynae</taxon>
        <taxon>Araneoidea</taxon>
        <taxon>Nephilidae</taxon>
        <taxon>Trichonephila</taxon>
        <taxon>Trichonephila inaurata</taxon>
    </lineage>
</organism>
<accession>A0A8X6XWD7</accession>
<keyword evidence="1" id="KW-0812">Transmembrane</keyword>
<proteinExistence type="predicted"/>
<dbReference type="EMBL" id="BMAV01013663">
    <property type="protein sequence ID" value="GFY61477.1"/>
    <property type="molecule type" value="Genomic_DNA"/>
</dbReference>
<dbReference type="Proteomes" id="UP000886998">
    <property type="component" value="Unassembled WGS sequence"/>
</dbReference>
<protein>
    <submittedName>
        <fullName evidence="2">Uncharacterized protein</fullName>
    </submittedName>
</protein>
<name>A0A8X6XWD7_9ARAC</name>
<sequence>MSKRRQRQSCEFVPLSNRSNNYNVLDNGRLYKYLKKQPCTSFTQIQMRNHRGSMKVLYFPHKLLLNPKIFPRLLHQLDKTGYFLASPLVFLALMLVIEKLPEQQV</sequence>
<gene>
    <name evidence="2" type="ORF">TNIN_210481</name>
</gene>
<keyword evidence="1" id="KW-0472">Membrane</keyword>